<dbReference type="GO" id="GO:0003887">
    <property type="term" value="F:DNA-directed DNA polymerase activity"/>
    <property type="evidence" value="ECO:0007669"/>
    <property type="project" value="UniProtKB-KW"/>
</dbReference>
<dbReference type="GO" id="GO:0008270">
    <property type="term" value="F:zinc ion binding"/>
    <property type="evidence" value="ECO:0007669"/>
    <property type="project" value="UniProtKB-KW"/>
</dbReference>
<organism evidence="3">
    <name type="scientific">Physcomitrium patens</name>
    <name type="common">Spreading-leaved earth moss</name>
    <name type="synonym">Physcomitrella patens</name>
    <dbReference type="NCBI Taxonomy" id="3218"/>
    <lineage>
        <taxon>Eukaryota</taxon>
        <taxon>Viridiplantae</taxon>
        <taxon>Streptophyta</taxon>
        <taxon>Embryophyta</taxon>
        <taxon>Bryophyta</taxon>
        <taxon>Bryophytina</taxon>
        <taxon>Bryopsida</taxon>
        <taxon>Funariidae</taxon>
        <taxon>Funariales</taxon>
        <taxon>Funariaceae</taxon>
        <taxon>Physcomitrium</taxon>
    </lineage>
</organism>
<feature type="compositionally biased region" description="Gly residues" evidence="2">
    <location>
        <begin position="138"/>
        <end position="153"/>
    </location>
</feature>
<evidence type="ECO:0000313" key="4">
    <source>
        <dbReference type="EnsemblPlants" id="Pp3c18_14020V3.1"/>
    </source>
</evidence>
<keyword evidence="1" id="KW-0863">Zinc-finger</keyword>
<keyword evidence="1" id="KW-0479">Metal-binding</keyword>
<dbReference type="PANTHER" id="PTHR10670:SF0">
    <property type="entry name" value="DNA POLYMERASE EPSILON CATALYTIC SUBUNIT A"/>
    <property type="match status" value="1"/>
</dbReference>
<protein>
    <recommendedName>
        <fullName evidence="1">DNA polymerase epsilon catalytic subunit</fullName>
        <ecNumber evidence="1">2.7.7.7</ecNumber>
    </recommendedName>
</protein>
<evidence type="ECO:0000256" key="1">
    <source>
        <dbReference type="RuleBase" id="RU365029"/>
    </source>
</evidence>
<dbReference type="EnsemblPlants" id="Pp3c18_14020V3.1">
    <property type="protein sequence ID" value="Pp3c18_14020V3.1"/>
    <property type="gene ID" value="Pp3c18_14020"/>
</dbReference>
<name>A0A2K1J112_PHYPA</name>
<keyword evidence="1" id="KW-0808">Transferase</keyword>
<keyword evidence="1" id="KW-0238">DNA-binding</keyword>
<dbReference type="GO" id="GO:0006281">
    <property type="term" value="P:DNA repair"/>
    <property type="evidence" value="ECO:0007669"/>
    <property type="project" value="InterPro"/>
</dbReference>
<dbReference type="InParanoid" id="A0A2K1J112"/>
<keyword evidence="1" id="KW-0862">Zinc</keyword>
<keyword evidence="1" id="KW-0539">Nucleus</keyword>
<dbReference type="Proteomes" id="UP000006727">
    <property type="component" value="Chromosome 18"/>
</dbReference>
<keyword evidence="1" id="KW-0004">4Fe-4S</keyword>
<comment type="catalytic activity">
    <reaction evidence="1">
        <text>DNA(n) + a 2'-deoxyribonucleoside 5'-triphosphate = DNA(n+1) + diphosphate</text>
        <dbReference type="Rhea" id="RHEA:22508"/>
        <dbReference type="Rhea" id="RHEA-COMP:17339"/>
        <dbReference type="Rhea" id="RHEA-COMP:17340"/>
        <dbReference type="ChEBI" id="CHEBI:33019"/>
        <dbReference type="ChEBI" id="CHEBI:61560"/>
        <dbReference type="ChEBI" id="CHEBI:173112"/>
        <dbReference type="EC" id="2.7.7.7"/>
    </reaction>
</comment>
<comment type="similarity">
    <text evidence="1">Belongs to the DNA polymerase type-B family.</text>
</comment>
<feature type="region of interest" description="Disordered" evidence="2">
    <location>
        <begin position="106"/>
        <end position="153"/>
    </location>
</feature>
<reference evidence="3 5" key="2">
    <citation type="journal article" date="2018" name="Plant J.">
        <title>The Physcomitrella patens chromosome-scale assembly reveals moss genome structure and evolution.</title>
        <authorList>
            <person name="Lang D."/>
            <person name="Ullrich K.K."/>
            <person name="Murat F."/>
            <person name="Fuchs J."/>
            <person name="Jenkins J."/>
            <person name="Haas F.B."/>
            <person name="Piednoel M."/>
            <person name="Gundlach H."/>
            <person name="Van Bel M."/>
            <person name="Meyberg R."/>
            <person name="Vives C."/>
            <person name="Morata J."/>
            <person name="Symeonidi A."/>
            <person name="Hiss M."/>
            <person name="Muchero W."/>
            <person name="Kamisugi Y."/>
            <person name="Saleh O."/>
            <person name="Blanc G."/>
            <person name="Decker E.L."/>
            <person name="van Gessel N."/>
            <person name="Grimwood J."/>
            <person name="Hayes R.D."/>
            <person name="Graham S.W."/>
            <person name="Gunter L.E."/>
            <person name="McDaniel S.F."/>
            <person name="Hoernstein S.N.W."/>
            <person name="Larsson A."/>
            <person name="Li F.W."/>
            <person name="Perroud P.F."/>
            <person name="Phillips J."/>
            <person name="Ranjan P."/>
            <person name="Rokshar D.S."/>
            <person name="Rothfels C.J."/>
            <person name="Schneider L."/>
            <person name="Shu S."/>
            <person name="Stevenson D.W."/>
            <person name="Thummler F."/>
            <person name="Tillich M."/>
            <person name="Villarreal Aguilar J.C."/>
            <person name="Widiez T."/>
            <person name="Wong G.K."/>
            <person name="Wymore A."/>
            <person name="Zhang Y."/>
            <person name="Zimmer A.D."/>
            <person name="Quatrano R.S."/>
            <person name="Mayer K.F.X."/>
            <person name="Goodstein D."/>
            <person name="Casacuberta J.M."/>
            <person name="Vandepoele K."/>
            <person name="Reski R."/>
            <person name="Cuming A.C."/>
            <person name="Tuskan G.A."/>
            <person name="Maumus F."/>
            <person name="Salse J."/>
            <person name="Schmutz J."/>
            <person name="Rensing S.A."/>
        </authorList>
    </citation>
    <scope>NUCLEOTIDE SEQUENCE [LARGE SCALE GENOMIC DNA]</scope>
    <source>
        <strain evidence="4 5">cv. Gransden 2004</strain>
    </source>
</reference>
<keyword evidence="5" id="KW-1185">Reference proteome</keyword>
<reference evidence="3 5" key="1">
    <citation type="journal article" date="2008" name="Science">
        <title>The Physcomitrella genome reveals evolutionary insights into the conquest of land by plants.</title>
        <authorList>
            <person name="Rensing S."/>
            <person name="Lang D."/>
            <person name="Zimmer A."/>
            <person name="Terry A."/>
            <person name="Salamov A."/>
            <person name="Shapiro H."/>
            <person name="Nishiyama T."/>
            <person name="Perroud P.-F."/>
            <person name="Lindquist E."/>
            <person name="Kamisugi Y."/>
            <person name="Tanahashi T."/>
            <person name="Sakakibara K."/>
            <person name="Fujita T."/>
            <person name="Oishi K."/>
            <person name="Shin-I T."/>
            <person name="Kuroki Y."/>
            <person name="Toyoda A."/>
            <person name="Suzuki Y."/>
            <person name="Hashimoto A."/>
            <person name="Yamaguchi K."/>
            <person name="Sugano A."/>
            <person name="Kohara Y."/>
            <person name="Fujiyama A."/>
            <person name="Anterola A."/>
            <person name="Aoki S."/>
            <person name="Ashton N."/>
            <person name="Barbazuk W.B."/>
            <person name="Barker E."/>
            <person name="Bennetzen J."/>
            <person name="Bezanilla M."/>
            <person name="Blankenship R."/>
            <person name="Cho S.H."/>
            <person name="Dutcher S."/>
            <person name="Estelle M."/>
            <person name="Fawcett J.A."/>
            <person name="Gundlach H."/>
            <person name="Hanada K."/>
            <person name="Heyl A."/>
            <person name="Hicks K.A."/>
            <person name="Hugh J."/>
            <person name="Lohr M."/>
            <person name="Mayer K."/>
            <person name="Melkozernov A."/>
            <person name="Murata T."/>
            <person name="Nelson D."/>
            <person name="Pils B."/>
            <person name="Prigge M."/>
            <person name="Reiss B."/>
            <person name="Renner T."/>
            <person name="Rombauts S."/>
            <person name="Rushton P."/>
            <person name="Sanderfoot A."/>
            <person name="Schween G."/>
            <person name="Shiu S.-H."/>
            <person name="Stueber K."/>
            <person name="Theodoulou F.L."/>
            <person name="Tu H."/>
            <person name="Van de Peer Y."/>
            <person name="Verrier P.J."/>
            <person name="Waters E."/>
            <person name="Wood A."/>
            <person name="Yang L."/>
            <person name="Cove D."/>
            <person name="Cuming A."/>
            <person name="Hasebe M."/>
            <person name="Lucas S."/>
            <person name="Mishler D.B."/>
            <person name="Reski R."/>
            <person name="Grigoriev I."/>
            <person name="Quatrano R.S."/>
            <person name="Boore J.L."/>
        </authorList>
    </citation>
    <scope>NUCLEOTIDE SEQUENCE [LARGE SCALE GENOMIC DNA]</scope>
    <source>
        <strain evidence="4 5">cv. Gransden 2004</strain>
    </source>
</reference>
<keyword evidence="1" id="KW-0235">DNA replication</keyword>
<evidence type="ECO:0000256" key="2">
    <source>
        <dbReference type="SAM" id="MobiDB-lite"/>
    </source>
</evidence>
<accession>A0A2K1J112</accession>
<dbReference type="GO" id="GO:0006260">
    <property type="term" value="P:DNA replication"/>
    <property type="evidence" value="ECO:0007669"/>
    <property type="project" value="UniProtKB-KW"/>
</dbReference>
<dbReference type="Gramene" id="Pp3c18_14020V3.1">
    <property type="protein sequence ID" value="Pp3c18_14020V3.1"/>
    <property type="gene ID" value="Pp3c18_14020"/>
</dbReference>
<keyword evidence="1" id="KW-0548">Nucleotidyltransferase</keyword>
<comment type="function">
    <text evidence="1">DNA polymerase II participates in chromosomal DNA replication.</text>
</comment>
<dbReference type="GO" id="GO:0051539">
    <property type="term" value="F:4 iron, 4 sulfur cluster binding"/>
    <property type="evidence" value="ECO:0007669"/>
    <property type="project" value="UniProtKB-KW"/>
</dbReference>
<comment type="cofactor">
    <cofactor evidence="1">
        <name>[4Fe-4S] cluster</name>
        <dbReference type="ChEBI" id="CHEBI:49883"/>
    </cofactor>
</comment>
<dbReference type="STRING" id="3218.A0A2K1J112"/>
<dbReference type="InterPro" id="IPR029703">
    <property type="entry name" value="POL2"/>
</dbReference>
<sequence length="153" mass="16655">MSLLICHLDVAPPSVVTDEISTACDFNRPGKNWNESGEVKRTQGGASRYFRDLPKDEQQSKLKDRLQTYCQKGVRQYSMEMGVVVLHTWAKIIQNAGILIEEIGEPRNGRETGTGSAQGRGVSSMKSKMKFEKSRTGIRGGTGIGDGTGSCTG</sequence>
<dbReference type="EMBL" id="ABEU02000018">
    <property type="protein sequence ID" value="PNR35214.1"/>
    <property type="molecule type" value="Genomic_DNA"/>
</dbReference>
<keyword evidence="1" id="KW-0408">Iron</keyword>
<dbReference type="EC" id="2.7.7.7" evidence="1"/>
<proteinExistence type="inferred from homology"/>
<dbReference type="PANTHER" id="PTHR10670">
    <property type="entry name" value="DNA POLYMERASE EPSILON CATALYTIC SUBUNIT A"/>
    <property type="match status" value="1"/>
</dbReference>
<keyword evidence="1" id="KW-0239">DNA-directed DNA polymerase</keyword>
<gene>
    <name evidence="3" type="ORF">PHYPA_023113</name>
</gene>
<dbReference type="GO" id="GO:0008622">
    <property type="term" value="C:epsilon DNA polymerase complex"/>
    <property type="evidence" value="ECO:0007669"/>
    <property type="project" value="InterPro"/>
</dbReference>
<comment type="subcellular location">
    <subcellularLocation>
        <location evidence="1">Nucleus</location>
    </subcellularLocation>
</comment>
<evidence type="ECO:0000313" key="3">
    <source>
        <dbReference type="EMBL" id="PNR35214.1"/>
    </source>
</evidence>
<evidence type="ECO:0000313" key="5">
    <source>
        <dbReference type="Proteomes" id="UP000006727"/>
    </source>
</evidence>
<dbReference type="AlphaFoldDB" id="A0A2K1J112"/>
<keyword evidence="1" id="KW-0411">Iron-sulfur</keyword>
<dbReference type="PaxDb" id="3218-PP1S3_424V6.1"/>
<reference evidence="4" key="3">
    <citation type="submission" date="2020-12" db="UniProtKB">
        <authorList>
            <consortium name="EnsemblPlants"/>
        </authorList>
    </citation>
    <scope>IDENTIFICATION</scope>
</reference>
<dbReference type="GO" id="GO:0003677">
    <property type="term" value="F:DNA binding"/>
    <property type="evidence" value="ECO:0007669"/>
    <property type="project" value="UniProtKB-KW"/>
</dbReference>